<evidence type="ECO:0000256" key="5">
    <source>
        <dbReference type="ARBA" id="ARBA00022741"/>
    </source>
</evidence>
<comment type="pathway">
    <text evidence="1">Carbohydrate biosynthesis; gluconeogenesis.</text>
</comment>
<dbReference type="InterPro" id="IPR008210">
    <property type="entry name" value="PEP_carboxykinase_N"/>
</dbReference>
<evidence type="ECO:0000256" key="6">
    <source>
        <dbReference type="ARBA" id="ARBA00022793"/>
    </source>
</evidence>
<keyword evidence="6" id="KW-0210">Decarboxylase</keyword>
<evidence type="ECO:0000256" key="7">
    <source>
        <dbReference type="ARBA" id="ARBA00022840"/>
    </source>
</evidence>
<proteinExistence type="inferred from homology"/>
<dbReference type="GO" id="GO:0006094">
    <property type="term" value="P:gluconeogenesis"/>
    <property type="evidence" value="ECO:0007669"/>
    <property type="project" value="UniProtKB-UniPathway"/>
</dbReference>
<dbReference type="SUPFAM" id="SSF68923">
    <property type="entry name" value="PEP carboxykinase N-terminal domain"/>
    <property type="match status" value="1"/>
</dbReference>
<organism evidence="11">
    <name type="scientific">Auxenochlorella protothecoides</name>
    <name type="common">Green microalga</name>
    <name type="synonym">Chlorella protothecoides</name>
    <dbReference type="NCBI Taxonomy" id="3075"/>
    <lineage>
        <taxon>Eukaryota</taxon>
        <taxon>Viridiplantae</taxon>
        <taxon>Chlorophyta</taxon>
        <taxon>core chlorophytes</taxon>
        <taxon>Trebouxiophyceae</taxon>
        <taxon>Chlorellales</taxon>
        <taxon>Chlorellaceae</taxon>
        <taxon>Auxenochlorella</taxon>
    </lineage>
</organism>
<dbReference type="GO" id="GO:0004612">
    <property type="term" value="F:phosphoenolpyruvate carboxykinase (ATP) activity"/>
    <property type="evidence" value="ECO:0007669"/>
    <property type="project" value="UniProtKB-EC"/>
</dbReference>
<comment type="similarity">
    <text evidence="2">Belongs to the phosphoenolpyruvate carboxykinase (ATP) family.</text>
</comment>
<reference evidence="11" key="1">
    <citation type="submission" date="2015-08" db="EMBL/GenBank/DDBJ databases">
        <authorList>
            <person name="Babu N.S."/>
            <person name="Beckwith C.J."/>
            <person name="Beseler K.G."/>
            <person name="Brison A."/>
            <person name="Carone J.V."/>
            <person name="Caskin T.P."/>
            <person name="Diamond M."/>
            <person name="Durham M.E."/>
            <person name="Foxe J.M."/>
            <person name="Go M."/>
            <person name="Henderson B.A."/>
            <person name="Jones I.B."/>
            <person name="McGettigan J.A."/>
            <person name="Micheletti S.J."/>
            <person name="Nasrallah M.E."/>
            <person name="Ortiz D."/>
            <person name="Piller C.R."/>
            <person name="Privatt S.R."/>
            <person name="Schneider S.L."/>
            <person name="Sharp S."/>
            <person name="Smith T.C."/>
            <person name="Stanton J.D."/>
            <person name="Ullery H.E."/>
            <person name="Wilson R.J."/>
            <person name="Serrano M.G."/>
            <person name="Buck G."/>
            <person name="Lee V."/>
            <person name="Wang Y."/>
            <person name="Carvalho R."/>
            <person name="Voegtly L."/>
            <person name="Shi R."/>
            <person name="Duckworth R."/>
            <person name="Johnson A."/>
            <person name="Loviza R."/>
            <person name="Walstead R."/>
            <person name="Shah Z."/>
            <person name="Kiflezghi M."/>
            <person name="Wade K."/>
            <person name="Ball S.L."/>
            <person name="Bradley K.W."/>
            <person name="Asai D.J."/>
            <person name="Bowman C.A."/>
            <person name="Russell D.A."/>
            <person name="Pope W.H."/>
            <person name="Jacobs-Sera D."/>
            <person name="Hendrix R.W."/>
            <person name="Hatfull G.F."/>
        </authorList>
    </citation>
    <scope>NUCLEOTIDE SEQUENCE</scope>
</reference>
<name>A0A1D1ZQ45_AUXPR</name>
<dbReference type="InterPro" id="IPR013035">
    <property type="entry name" value="PEP_carboxykinase_C"/>
</dbReference>
<dbReference type="InterPro" id="IPR001272">
    <property type="entry name" value="PEP_carboxykinase_ATP"/>
</dbReference>
<evidence type="ECO:0000256" key="1">
    <source>
        <dbReference type="ARBA" id="ARBA00004742"/>
    </source>
</evidence>
<evidence type="ECO:0000256" key="8">
    <source>
        <dbReference type="ARBA" id="ARBA00023239"/>
    </source>
</evidence>
<dbReference type="Pfam" id="PF01293">
    <property type="entry name" value="PEPCK_ATP"/>
    <property type="match status" value="1"/>
</dbReference>
<evidence type="ECO:0000256" key="2">
    <source>
        <dbReference type="ARBA" id="ARBA00006052"/>
    </source>
</evidence>
<evidence type="ECO:0000256" key="4">
    <source>
        <dbReference type="ARBA" id="ARBA00022432"/>
    </source>
</evidence>
<feature type="region of interest" description="Disordered" evidence="10">
    <location>
        <begin position="86"/>
        <end position="110"/>
    </location>
</feature>
<protein>
    <recommendedName>
        <fullName evidence="3">phosphoenolpyruvate carboxykinase (ATP)</fullName>
        <ecNumber evidence="3">4.1.1.49</ecNumber>
    </recommendedName>
</protein>
<dbReference type="UniPathway" id="UPA00138"/>
<dbReference type="AlphaFoldDB" id="A0A1D1ZQ45"/>
<dbReference type="Gene3D" id="3.90.228.20">
    <property type="match status" value="2"/>
</dbReference>
<evidence type="ECO:0000256" key="10">
    <source>
        <dbReference type="SAM" id="MobiDB-lite"/>
    </source>
</evidence>
<gene>
    <name evidence="11" type="ORF">g.48021</name>
</gene>
<evidence type="ECO:0000313" key="11">
    <source>
        <dbReference type="EMBL" id="JAT68863.1"/>
    </source>
</evidence>
<keyword evidence="8" id="KW-0456">Lyase</keyword>
<keyword evidence="7" id="KW-0067">ATP-binding</keyword>
<dbReference type="GO" id="GO:0005829">
    <property type="term" value="C:cytosol"/>
    <property type="evidence" value="ECO:0007669"/>
    <property type="project" value="TreeGrafter"/>
</dbReference>
<dbReference type="SUPFAM" id="SSF53795">
    <property type="entry name" value="PEP carboxykinase-like"/>
    <property type="match status" value="1"/>
</dbReference>
<dbReference type="PANTHER" id="PTHR30031">
    <property type="entry name" value="PHOSPHOENOLPYRUVATE CARBOXYKINASE ATP"/>
    <property type="match status" value="1"/>
</dbReference>
<sequence>MATLPPPPPWRAKCRSIERCADYRRLGDEGNPSRAADLEELLSMQMTQKTRDEFAEHSKAASISDSLKSLMRGQGPRIATRQPRHIYIPRSPPTSPAFKRQPGGERPQNGDAQVLSMMSDSGLRPTIVFHNACVAELYEHALRYEPGSRLTASGALAVPPGGSTSQTPGVLSVVREPSTQAGIWWGPGSPNIPMDSREFLINRERAVDYLNTQPRLYIVDGFAGWSEVRLKVRVVCARPHHALSARSMLVVPSAAELDGFGRPDLTLYNAGAFPANRRASHNASAASIALDLTRRELVVLGTLCPGDMRRGLQAALSHALPAAGAPCFHAACDEGGAGDAALLLGSEGRAALAGRGERRLLADGLVAWGEDGVCALEGGCHTVAGAWSGAGDGPGDGFGVLLEGAAAEGGGRVPGLASPSTTPRVRATYPTTLVPRNRMPCAARHPANLIMLCCDTLGVLPPVARLTADQAVYYFLSGYSAKSTEEEGDAVPPEPAFSPCYCSDFLVWHPGKYAAMLAPALRRHGMQAWLVNTGWTGGGAGAGARHDPRHIQAVVHAILSDALRGADLVKLPVLGLEMPRCVPGVPAPLMDPRGCWPDGEAYDDGIRRLAGLFAQNWEKLGDGGGHFLQDELERIRAAGPQVDSS</sequence>
<accession>A0A1D1ZQ45</accession>
<evidence type="ECO:0000256" key="3">
    <source>
        <dbReference type="ARBA" id="ARBA00012363"/>
    </source>
</evidence>
<keyword evidence="4" id="KW-0312">Gluconeogenesis</keyword>
<dbReference type="GO" id="GO:0005524">
    <property type="term" value="F:ATP binding"/>
    <property type="evidence" value="ECO:0007669"/>
    <property type="project" value="UniProtKB-KW"/>
</dbReference>
<evidence type="ECO:0000256" key="9">
    <source>
        <dbReference type="ARBA" id="ARBA00047371"/>
    </source>
</evidence>
<dbReference type="EC" id="4.1.1.49" evidence="3"/>
<dbReference type="Gene3D" id="3.40.449.10">
    <property type="entry name" value="Phosphoenolpyruvate Carboxykinase, domain 1"/>
    <property type="match status" value="1"/>
</dbReference>
<dbReference type="EMBL" id="GDKF01009759">
    <property type="protein sequence ID" value="JAT68863.1"/>
    <property type="molecule type" value="Transcribed_RNA"/>
</dbReference>
<comment type="catalytic activity">
    <reaction evidence="9">
        <text>oxaloacetate + ATP = phosphoenolpyruvate + ADP + CO2</text>
        <dbReference type="Rhea" id="RHEA:18617"/>
        <dbReference type="ChEBI" id="CHEBI:16452"/>
        <dbReference type="ChEBI" id="CHEBI:16526"/>
        <dbReference type="ChEBI" id="CHEBI:30616"/>
        <dbReference type="ChEBI" id="CHEBI:58702"/>
        <dbReference type="ChEBI" id="CHEBI:456216"/>
        <dbReference type="EC" id="4.1.1.49"/>
    </reaction>
</comment>
<keyword evidence="5" id="KW-0547">Nucleotide-binding</keyword>
<dbReference type="PANTHER" id="PTHR30031:SF0">
    <property type="entry name" value="PHOSPHOENOLPYRUVATE CARBOXYKINASE (ATP)"/>
    <property type="match status" value="1"/>
</dbReference>